<organism evidence="7 8">
    <name type="scientific">Jaminaea rosea</name>
    <dbReference type="NCBI Taxonomy" id="1569628"/>
    <lineage>
        <taxon>Eukaryota</taxon>
        <taxon>Fungi</taxon>
        <taxon>Dikarya</taxon>
        <taxon>Basidiomycota</taxon>
        <taxon>Ustilaginomycotina</taxon>
        <taxon>Exobasidiomycetes</taxon>
        <taxon>Microstromatales</taxon>
        <taxon>Microstromatales incertae sedis</taxon>
        <taxon>Jaminaea</taxon>
    </lineage>
</organism>
<dbReference type="PANTHER" id="PTHR12894">
    <property type="entry name" value="CNH DOMAIN CONTAINING"/>
    <property type="match status" value="1"/>
</dbReference>
<evidence type="ECO:0000256" key="3">
    <source>
        <dbReference type="ARBA" id="ARBA00022490"/>
    </source>
</evidence>
<gene>
    <name evidence="7" type="ORF">BDZ90DRAFT_282413</name>
</gene>
<dbReference type="EMBL" id="KZ819681">
    <property type="protein sequence ID" value="PWN24484.1"/>
    <property type="molecule type" value="Genomic_DNA"/>
</dbReference>
<dbReference type="OrthoDB" id="10258882at2759"/>
<dbReference type="InterPro" id="IPR001180">
    <property type="entry name" value="CNH_dom"/>
</dbReference>
<evidence type="ECO:0000256" key="1">
    <source>
        <dbReference type="ARBA" id="ARBA00004496"/>
    </source>
</evidence>
<evidence type="ECO:0000256" key="4">
    <source>
        <dbReference type="ARBA" id="ARBA00022927"/>
    </source>
</evidence>
<evidence type="ECO:0000259" key="6">
    <source>
        <dbReference type="PROSITE" id="PS50219"/>
    </source>
</evidence>
<dbReference type="InterPro" id="IPR032914">
    <property type="entry name" value="Vam6/VPS39/TRAP1"/>
</dbReference>
<name>A0A316UHV3_9BASI</name>
<comment type="subcellular location">
    <subcellularLocation>
        <location evidence="1">Cytoplasm</location>
    </subcellularLocation>
</comment>
<feature type="region of interest" description="Disordered" evidence="5">
    <location>
        <begin position="1074"/>
        <end position="1150"/>
    </location>
</feature>
<evidence type="ECO:0000256" key="2">
    <source>
        <dbReference type="ARBA" id="ARBA00022448"/>
    </source>
</evidence>
<feature type="region of interest" description="Disordered" evidence="5">
    <location>
        <begin position="691"/>
        <end position="713"/>
    </location>
</feature>
<keyword evidence="8" id="KW-1185">Reference proteome</keyword>
<dbReference type="Pfam" id="PF10366">
    <property type="entry name" value="Vps39_1"/>
    <property type="match status" value="1"/>
</dbReference>
<dbReference type="InterPro" id="IPR019452">
    <property type="entry name" value="VPS39/TGF_beta_rcpt-assoc_1"/>
</dbReference>
<protein>
    <recommendedName>
        <fullName evidence="6">CNH domain-containing protein</fullName>
    </recommendedName>
</protein>
<dbReference type="PROSITE" id="PS50219">
    <property type="entry name" value="CNH"/>
    <property type="match status" value="1"/>
</dbReference>
<sequence length="1150" mass="124478">MASPRHRDYALQPLLHPAIPQHHQQHSQPNSPAAIALSLRCAEGHARNLYAGTSDGVIHHYRLTDEGSSTEPDQFQLVGSKTISSSGKPIEKILILHRIGLAAVLCESSLSFLHLPNLDPLPPRLLPITRGVSTVVLDDAETDGVDAEGFVSLCIIKRRQAVLAKVGMGRFITIKEVPLPSGVVLARRNGDVLCTASTSEYSLVNLTSSQVMPLGLPISHSTESPSASTRPSILSLSAPSLNAPAECEFLITSHSEDQSLGVFVKSDGEPSPKLIEWQSHPRALYIDDAQGQLISLLRNDAIEVHDLESMQCVQTIQLPDALEPRLLSSGASTLDIAEPHTEVQAKPTLIDAADTGSTPADFPAALRHPSWRSAILSSSRRTATVIMSCRNAVQCLTEPVELGEALRFLARGQWSALHRLADEVWDKTGSVDSMVLKALYSLLTMRYISMLDFYAAQQTFRRSSLDVRLLLRLFPDLWDAGQASESIPIFPALAQLATAPRQPIEEAIDANIAWLYGPHLDAYTDKHLRTLRQRLLARAYAMIESALSSVANTSGSDSMRCMTDTALAKLYIRQGDGQRLCEILLKPESAADVDAILASNENVEQLDGVAAALGELYFSRQQWGKAVEVWAKLVEEQPQQQSSLRGIPDIVDALQRCDEATQHHYALWLVRFDSQAAVKLLAGLGGRKVAARGRGRAGSETDDSAVPAGPRSRPEDVSKIIAELHAAGAHDAADRFVEHMVVHAAPSGDAEAERDVASHRAALVDSLLSRILSALKGHGEANRFYASAMSDYREGGYAESFAAHLALRRQEAPPQALLLERFKLMFLLQADMASATPEASERASFLLERISAVEGDLLAFERTVVLGGLGRHREALRTLAMVLRDANSAEAYCIQAGTLVMGPWAADCVADAWDGAAGQTGSQAEEAVLKPYAQMLHRAIETANTRKARKAGRAWGDARDELLRTLLSLYLDDGDDNDADEVGKAAVAAPTYRQHAVSHLSSSHATGSLDALSVVLPLVPPHWPLRCLSTSLMRSLRRRGTARCRGSVERSLALADSLEKSERTWGVLRSMGGVIQEDEGDGNGIGGGDGQDGAAQQVSIDTHSEHKEKTVPAKEAARMPQGQVDGSGGTPEKRRTAFDRLDGDADSLRW</sequence>
<dbReference type="GeneID" id="37031281"/>
<keyword evidence="4" id="KW-0653">Protein transport</keyword>
<keyword evidence="2" id="KW-0813">Transport</keyword>
<feature type="domain" description="CNH" evidence="6">
    <location>
        <begin position="36"/>
        <end position="334"/>
    </location>
</feature>
<dbReference type="GO" id="GO:0005737">
    <property type="term" value="C:cytoplasm"/>
    <property type="evidence" value="ECO:0007669"/>
    <property type="project" value="UniProtKB-SubCell"/>
</dbReference>
<dbReference type="RefSeq" id="XP_025359096.1">
    <property type="nucleotide sequence ID" value="XM_025509458.1"/>
</dbReference>
<feature type="compositionally biased region" description="Basic and acidic residues" evidence="5">
    <location>
        <begin position="1131"/>
        <end position="1150"/>
    </location>
</feature>
<dbReference type="GO" id="GO:0006914">
    <property type="term" value="P:autophagy"/>
    <property type="evidence" value="ECO:0007669"/>
    <property type="project" value="TreeGrafter"/>
</dbReference>
<dbReference type="Pfam" id="PF00780">
    <property type="entry name" value="CNH"/>
    <property type="match status" value="1"/>
</dbReference>
<dbReference type="GO" id="GO:0016020">
    <property type="term" value="C:membrane"/>
    <property type="evidence" value="ECO:0007669"/>
    <property type="project" value="TreeGrafter"/>
</dbReference>
<dbReference type="AlphaFoldDB" id="A0A316UHV3"/>
<dbReference type="Proteomes" id="UP000245884">
    <property type="component" value="Unassembled WGS sequence"/>
</dbReference>
<dbReference type="GO" id="GO:0015031">
    <property type="term" value="P:protein transport"/>
    <property type="evidence" value="ECO:0007669"/>
    <property type="project" value="UniProtKB-KW"/>
</dbReference>
<dbReference type="STRING" id="1569628.A0A316UHV3"/>
<evidence type="ECO:0000256" key="5">
    <source>
        <dbReference type="SAM" id="MobiDB-lite"/>
    </source>
</evidence>
<dbReference type="PANTHER" id="PTHR12894:SF27">
    <property type="entry name" value="TRANSFORMING GROWTH FACTOR-BETA RECEPTOR-ASSOCIATED PROTEIN 1"/>
    <property type="match status" value="1"/>
</dbReference>
<evidence type="ECO:0000313" key="8">
    <source>
        <dbReference type="Proteomes" id="UP000245884"/>
    </source>
</evidence>
<evidence type="ECO:0000313" key="7">
    <source>
        <dbReference type="EMBL" id="PWN24484.1"/>
    </source>
</evidence>
<dbReference type="GO" id="GO:0034058">
    <property type="term" value="P:endosomal vesicle fusion"/>
    <property type="evidence" value="ECO:0007669"/>
    <property type="project" value="TreeGrafter"/>
</dbReference>
<feature type="compositionally biased region" description="Gly residues" evidence="5">
    <location>
        <begin position="1082"/>
        <end position="1091"/>
    </location>
</feature>
<proteinExistence type="predicted"/>
<feature type="compositionally biased region" description="Basic and acidic residues" evidence="5">
    <location>
        <begin position="1102"/>
        <end position="1117"/>
    </location>
</feature>
<keyword evidence="3" id="KW-0963">Cytoplasm</keyword>
<accession>A0A316UHV3</accession>
<reference evidence="7 8" key="1">
    <citation type="journal article" date="2018" name="Mol. Biol. Evol.">
        <title>Broad Genomic Sampling Reveals a Smut Pathogenic Ancestry of the Fungal Clade Ustilaginomycotina.</title>
        <authorList>
            <person name="Kijpornyongpan T."/>
            <person name="Mondo S.J."/>
            <person name="Barry K."/>
            <person name="Sandor L."/>
            <person name="Lee J."/>
            <person name="Lipzen A."/>
            <person name="Pangilinan J."/>
            <person name="LaButti K."/>
            <person name="Hainaut M."/>
            <person name="Henrissat B."/>
            <person name="Grigoriev I.V."/>
            <person name="Spatafora J.W."/>
            <person name="Aime M.C."/>
        </authorList>
    </citation>
    <scope>NUCLEOTIDE SEQUENCE [LARGE SCALE GENOMIC DNA]</scope>
    <source>
        <strain evidence="7 8">MCA 5214</strain>
    </source>
</reference>